<organism evidence="4 5">
    <name type="scientific">Caloramator quimbayensis</name>
    <dbReference type="NCBI Taxonomy" id="1147123"/>
    <lineage>
        <taxon>Bacteria</taxon>
        <taxon>Bacillati</taxon>
        <taxon>Bacillota</taxon>
        <taxon>Clostridia</taxon>
        <taxon>Eubacteriales</taxon>
        <taxon>Clostridiaceae</taxon>
        <taxon>Caloramator</taxon>
    </lineage>
</organism>
<dbReference type="RefSeq" id="WP_078697060.1">
    <property type="nucleotide sequence ID" value="NZ_FUYH01000016.1"/>
</dbReference>
<feature type="coiled-coil region" evidence="1">
    <location>
        <begin position="386"/>
        <end position="455"/>
    </location>
</feature>
<dbReference type="GO" id="GO:0003677">
    <property type="term" value="F:DNA binding"/>
    <property type="evidence" value="ECO:0007669"/>
    <property type="project" value="InterPro"/>
</dbReference>
<dbReference type="SUPFAM" id="SSF53041">
    <property type="entry name" value="Resolvase-like"/>
    <property type="match status" value="1"/>
</dbReference>
<reference evidence="5" key="1">
    <citation type="submission" date="2017-02" db="EMBL/GenBank/DDBJ databases">
        <authorList>
            <person name="Varghese N."/>
            <person name="Submissions S."/>
        </authorList>
    </citation>
    <scope>NUCLEOTIDE SEQUENCE [LARGE SCALE GENOMIC DNA]</scope>
    <source>
        <strain evidence="5">USBA 833</strain>
    </source>
</reference>
<dbReference type="PROSITE" id="PS51736">
    <property type="entry name" value="RECOMBINASES_3"/>
    <property type="match status" value="1"/>
</dbReference>
<dbReference type="Pfam" id="PF00239">
    <property type="entry name" value="Resolvase"/>
    <property type="match status" value="1"/>
</dbReference>
<dbReference type="Proteomes" id="UP000190105">
    <property type="component" value="Unassembled WGS sequence"/>
</dbReference>
<dbReference type="InterPro" id="IPR006119">
    <property type="entry name" value="Resolv_N"/>
</dbReference>
<proteinExistence type="predicted"/>
<dbReference type="Pfam" id="PF07508">
    <property type="entry name" value="Recombinase"/>
    <property type="match status" value="1"/>
</dbReference>
<protein>
    <submittedName>
        <fullName evidence="4">Site-specific DNA recombinase</fullName>
    </submittedName>
</protein>
<dbReference type="PANTHER" id="PTHR30461">
    <property type="entry name" value="DNA-INVERTASE FROM LAMBDOID PROPHAGE"/>
    <property type="match status" value="1"/>
</dbReference>
<dbReference type="EMBL" id="FUYH01000016">
    <property type="protein sequence ID" value="SKA94448.1"/>
    <property type="molecule type" value="Genomic_DNA"/>
</dbReference>
<dbReference type="Gene3D" id="3.40.50.1390">
    <property type="entry name" value="Resolvase, N-terminal catalytic domain"/>
    <property type="match status" value="1"/>
</dbReference>
<dbReference type="Pfam" id="PF13408">
    <property type="entry name" value="Zn_ribbon_recom"/>
    <property type="match status" value="1"/>
</dbReference>
<dbReference type="STRING" id="1147123.SAMN05443428_1169"/>
<evidence type="ECO:0000259" key="2">
    <source>
        <dbReference type="PROSITE" id="PS51736"/>
    </source>
</evidence>
<feature type="domain" description="Recombinase" evidence="3">
    <location>
        <begin position="157"/>
        <end position="300"/>
    </location>
</feature>
<evidence type="ECO:0000259" key="3">
    <source>
        <dbReference type="PROSITE" id="PS51737"/>
    </source>
</evidence>
<dbReference type="InterPro" id="IPR050639">
    <property type="entry name" value="SSR_resolvase"/>
</dbReference>
<evidence type="ECO:0000313" key="4">
    <source>
        <dbReference type="EMBL" id="SKA94448.1"/>
    </source>
</evidence>
<dbReference type="AlphaFoldDB" id="A0A1T4XZ04"/>
<gene>
    <name evidence="4" type="ORF">SAMN05443428_1169</name>
</gene>
<feature type="domain" description="Resolvase/invertase-type recombinase catalytic" evidence="2">
    <location>
        <begin position="5"/>
        <end position="151"/>
    </location>
</feature>
<dbReference type="InterPro" id="IPR011109">
    <property type="entry name" value="DNA_bind_recombinase_dom"/>
</dbReference>
<dbReference type="InterPro" id="IPR025827">
    <property type="entry name" value="Zn_ribbon_recom_dom"/>
</dbReference>
<evidence type="ECO:0000256" key="1">
    <source>
        <dbReference type="SAM" id="Coils"/>
    </source>
</evidence>
<keyword evidence="1" id="KW-0175">Coiled coil</keyword>
<dbReference type="GO" id="GO:0000150">
    <property type="term" value="F:DNA strand exchange activity"/>
    <property type="evidence" value="ECO:0007669"/>
    <property type="project" value="InterPro"/>
</dbReference>
<dbReference type="InterPro" id="IPR036162">
    <property type="entry name" value="Resolvase-like_N_sf"/>
</dbReference>
<sequence length="530" mass="62471">MNKERVYGYVRLSRDEDDEKNSLTNQKQILYDYAKSKNYKIIEIFEDDNISGMTFDREGLNKLKEVVELKKADIILVKDLSRIGRHKAYSALFLEYLRENNVKLISVTENIDSLNENDDILIGFKQILNEQYAKDISRKIRAGFKQKQKDGFVIIPPFGYIKNTTTKQIEIFEECADIVRLIYKLYIDGYGSKKIAQYLNERQYHTPAWYHKKLYNKIYHPGKEWIGGEVWSDRTIQRIISNDAYIGVLRCGVSTRSVIYKFKKDLPEEEHIIHENFYPPIINKETWVLAQKIRENRTNNNVRASCNSKIHRYAGLLKCKNCGASFVAKKRDGYVEYVCNGYHRFGKNVCSSHRINEIELDDMIYQYLIRLKEVAEDNLSKIDVFIKEWNYKKRDYSRKIEELKLNIIELKNEAKEYAKQLAKKIINEELFMELIKDNEKEIELLNEQIKTLQEMKQINDNAKLGIQHSIDMLNNIINDKKLSNAHLQMLISKILIAEDENGMLDIEIILNMPFKHHLLLNNTFTQESDT</sequence>
<dbReference type="OrthoDB" id="9804620at2"/>
<keyword evidence="5" id="KW-1185">Reference proteome</keyword>
<name>A0A1T4XZ04_9CLOT</name>
<dbReference type="Gene3D" id="3.90.1750.20">
    <property type="entry name" value="Putative Large Serine Recombinase, Chain B, Domain 2"/>
    <property type="match status" value="1"/>
</dbReference>
<dbReference type="SMART" id="SM00857">
    <property type="entry name" value="Resolvase"/>
    <property type="match status" value="1"/>
</dbReference>
<dbReference type="PANTHER" id="PTHR30461:SF23">
    <property type="entry name" value="DNA RECOMBINASE-RELATED"/>
    <property type="match status" value="1"/>
</dbReference>
<dbReference type="PROSITE" id="PS51737">
    <property type="entry name" value="RECOMBINASE_DNA_BIND"/>
    <property type="match status" value="1"/>
</dbReference>
<dbReference type="InterPro" id="IPR038109">
    <property type="entry name" value="DNA_bind_recomb_sf"/>
</dbReference>
<evidence type="ECO:0000313" key="5">
    <source>
        <dbReference type="Proteomes" id="UP000190105"/>
    </source>
</evidence>
<accession>A0A1T4XZ04</accession>